<dbReference type="Proteomes" id="UP000747110">
    <property type="component" value="Unassembled WGS sequence"/>
</dbReference>
<evidence type="ECO:0000313" key="2">
    <source>
        <dbReference type="Proteomes" id="UP000747110"/>
    </source>
</evidence>
<reference evidence="1" key="1">
    <citation type="journal article" date="2021" name="Proc. Natl. Acad. Sci. U.S.A.">
        <title>Three genomes in the algal genus Volvox reveal the fate of a haploid sex-determining region after a transition to homothallism.</title>
        <authorList>
            <person name="Yamamoto K."/>
            <person name="Hamaji T."/>
            <person name="Kawai-Toyooka H."/>
            <person name="Matsuzaki R."/>
            <person name="Takahashi F."/>
            <person name="Nishimura Y."/>
            <person name="Kawachi M."/>
            <person name="Noguchi H."/>
            <person name="Minakuchi Y."/>
            <person name="Umen J.G."/>
            <person name="Toyoda A."/>
            <person name="Nozaki H."/>
        </authorList>
    </citation>
    <scope>NUCLEOTIDE SEQUENCE</scope>
    <source>
        <strain evidence="1">NIES-3786</strain>
    </source>
</reference>
<feature type="non-terminal residue" evidence="1">
    <location>
        <position position="1"/>
    </location>
</feature>
<dbReference type="AlphaFoldDB" id="A0A8J4FRU4"/>
<keyword evidence="2" id="KW-1185">Reference proteome</keyword>
<evidence type="ECO:0000313" key="1">
    <source>
        <dbReference type="EMBL" id="GIL83385.1"/>
    </source>
</evidence>
<protein>
    <submittedName>
        <fullName evidence="1">Uncharacterized protein</fullName>
    </submittedName>
</protein>
<gene>
    <name evidence="1" type="ORF">Vretifemale_12214</name>
</gene>
<feature type="non-terminal residue" evidence="1">
    <location>
        <position position="150"/>
    </location>
</feature>
<dbReference type="EMBL" id="BNCP01000026">
    <property type="protein sequence ID" value="GIL83385.1"/>
    <property type="molecule type" value="Genomic_DNA"/>
</dbReference>
<comment type="caution">
    <text evidence="1">The sequence shown here is derived from an EMBL/GenBank/DDBJ whole genome shotgun (WGS) entry which is preliminary data.</text>
</comment>
<sequence length="150" mass="15421">LDRFWSLDHPRHVAGGSSASGGAAECPGPAFPGAPCGDKPVSAALLEHCGPILRVVLERAIQAADSLPVAATPAIANIDAIALPPPPPPAPAELLVARVEAVPMAVLRSIGITFLYITRPQLAQRLICFTDSLKRLTTALARHTDGAAAG</sequence>
<proteinExistence type="predicted"/>
<organism evidence="1 2">
    <name type="scientific">Volvox reticuliferus</name>
    <dbReference type="NCBI Taxonomy" id="1737510"/>
    <lineage>
        <taxon>Eukaryota</taxon>
        <taxon>Viridiplantae</taxon>
        <taxon>Chlorophyta</taxon>
        <taxon>core chlorophytes</taxon>
        <taxon>Chlorophyceae</taxon>
        <taxon>CS clade</taxon>
        <taxon>Chlamydomonadales</taxon>
        <taxon>Volvocaceae</taxon>
        <taxon>Volvox</taxon>
    </lineage>
</organism>
<accession>A0A8J4FRU4</accession>
<name>A0A8J4FRU4_9CHLO</name>